<keyword evidence="3" id="KW-1185">Reference proteome</keyword>
<gene>
    <name evidence="2" type="ORF">B0H16DRAFT_1294468</name>
</gene>
<dbReference type="Pfam" id="PF18803">
    <property type="entry name" value="CxC2"/>
    <property type="match status" value="1"/>
</dbReference>
<comment type="caution">
    <text evidence="2">The sequence shown here is derived from an EMBL/GenBank/DDBJ whole genome shotgun (WGS) entry which is preliminary data.</text>
</comment>
<protein>
    <recommendedName>
        <fullName evidence="1">CxC2-like cysteine cluster KDZ transposase-associated domain-containing protein</fullName>
    </recommendedName>
</protein>
<evidence type="ECO:0000259" key="1">
    <source>
        <dbReference type="Pfam" id="PF18803"/>
    </source>
</evidence>
<dbReference type="InterPro" id="IPR041457">
    <property type="entry name" value="CxC2_KDZ-assoc"/>
</dbReference>
<dbReference type="EMBL" id="JARKIB010000001">
    <property type="protein sequence ID" value="KAJ7785627.1"/>
    <property type="molecule type" value="Genomic_DNA"/>
</dbReference>
<sequence>THFHDSSLKSLGLRVQLGHRPGEKCASPLQLHPDFVVLHSNGIHEVAVNGCDCKDRFIAGPPEIQLMHAGWFPATDVKPLISRVLEHAEIASFYQFNART</sequence>
<proteinExistence type="predicted"/>
<organism evidence="2 3">
    <name type="scientific">Mycena metata</name>
    <dbReference type="NCBI Taxonomy" id="1033252"/>
    <lineage>
        <taxon>Eukaryota</taxon>
        <taxon>Fungi</taxon>
        <taxon>Dikarya</taxon>
        <taxon>Basidiomycota</taxon>
        <taxon>Agaricomycotina</taxon>
        <taxon>Agaricomycetes</taxon>
        <taxon>Agaricomycetidae</taxon>
        <taxon>Agaricales</taxon>
        <taxon>Marasmiineae</taxon>
        <taxon>Mycenaceae</taxon>
        <taxon>Mycena</taxon>
    </lineage>
</organism>
<feature type="domain" description="CxC2-like cysteine cluster KDZ transposase-associated" evidence="1">
    <location>
        <begin position="8"/>
        <end position="81"/>
    </location>
</feature>
<evidence type="ECO:0000313" key="3">
    <source>
        <dbReference type="Proteomes" id="UP001215598"/>
    </source>
</evidence>
<reference evidence="2" key="1">
    <citation type="submission" date="2023-03" db="EMBL/GenBank/DDBJ databases">
        <title>Massive genome expansion in bonnet fungi (Mycena s.s.) driven by repeated elements and novel gene families across ecological guilds.</title>
        <authorList>
            <consortium name="Lawrence Berkeley National Laboratory"/>
            <person name="Harder C.B."/>
            <person name="Miyauchi S."/>
            <person name="Viragh M."/>
            <person name="Kuo A."/>
            <person name="Thoen E."/>
            <person name="Andreopoulos B."/>
            <person name="Lu D."/>
            <person name="Skrede I."/>
            <person name="Drula E."/>
            <person name="Henrissat B."/>
            <person name="Morin E."/>
            <person name="Kohler A."/>
            <person name="Barry K."/>
            <person name="LaButti K."/>
            <person name="Morin E."/>
            <person name="Salamov A."/>
            <person name="Lipzen A."/>
            <person name="Mereny Z."/>
            <person name="Hegedus B."/>
            <person name="Baldrian P."/>
            <person name="Stursova M."/>
            <person name="Weitz H."/>
            <person name="Taylor A."/>
            <person name="Grigoriev I.V."/>
            <person name="Nagy L.G."/>
            <person name="Martin F."/>
            <person name="Kauserud H."/>
        </authorList>
    </citation>
    <scope>NUCLEOTIDE SEQUENCE</scope>
    <source>
        <strain evidence="2">CBHHK182m</strain>
    </source>
</reference>
<dbReference type="Proteomes" id="UP001215598">
    <property type="component" value="Unassembled WGS sequence"/>
</dbReference>
<evidence type="ECO:0000313" key="2">
    <source>
        <dbReference type="EMBL" id="KAJ7785627.1"/>
    </source>
</evidence>
<name>A0AAD7KII6_9AGAR</name>
<accession>A0AAD7KII6</accession>
<dbReference type="AlphaFoldDB" id="A0AAD7KII6"/>
<feature type="non-terminal residue" evidence="2">
    <location>
        <position position="1"/>
    </location>
</feature>